<organism evidence="1 2">
    <name type="scientific">Methylomonas paludis</name>
    <dbReference type="NCBI Taxonomy" id="1173101"/>
    <lineage>
        <taxon>Bacteria</taxon>
        <taxon>Pseudomonadati</taxon>
        <taxon>Pseudomonadota</taxon>
        <taxon>Gammaproteobacteria</taxon>
        <taxon>Methylococcales</taxon>
        <taxon>Methylococcaceae</taxon>
        <taxon>Methylomonas</taxon>
    </lineage>
</organism>
<dbReference type="RefSeq" id="WP_215583445.1">
    <property type="nucleotide sequence ID" value="NZ_CP073754.1"/>
</dbReference>
<dbReference type="KEGG" id="mpad:KEF85_04065"/>
<dbReference type="Proteomes" id="UP000676649">
    <property type="component" value="Chromosome"/>
</dbReference>
<keyword evidence="2" id="KW-1185">Reference proteome</keyword>
<dbReference type="EMBL" id="CP073754">
    <property type="protein sequence ID" value="QWF71663.1"/>
    <property type="molecule type" value="Genomic_DNA"/>
</dbReference>
<gene>
    <name evidence="1" type="ORF">KEF85_04065</name>
</gene>
<protein>
    <submittedName>
        <fullName evidence="1">Uncharacterized protein</fullName>
    </submittedName>
</protein>
<evidence type="ECO:0000313" key="2">
    <source>
        <dbReference type="Proteomes" id="UP000676649"/>
    </source>
</evidence>
<evidence type="ECO:0000313" key="1">
    <source>
        <dbReference type="EMBL" id="QWF71663.1"/>
    </source>
</evidence>
<proteinExistence type="predicted"/>
<name>A0A975MPI8_9GAMM</name>
<sequence length="69" mass="7792">MPRLLAGITFSSHDLKRTFLTIGEAAMIPFSLLKTVANHQIDGDVIAWHINTEANTMRQAIFKIADYIY</sequence>
<reference evidence="1" key="1">
    <citation type="submission" date="2021-04" db="EMBL/GenBank/DDBJ databases">
        <title>Draft genome sequence data of methanotrophic Methylovulum sp. strain S1L and Methylomonas sp. strain S2AM isolated from boreal lake water columns.</title>
        <authorList>
            <person name="Rissanen A.J."/>
            <person name="Mangayil R."/>
            <person name="Svenning M.M."/>
            <person name="Khanongnuch R."/>
        </authorList>
    </citation>
    <scope>NUCLEOTIDE SEQUENCE</scope>
    <source>
        <strain evidence="1">S2AM</strain>
    </source>
</reference>
<dbReference type="AlphaFoldDB" id="A0A975MPI8"/>
<accession>A0A975MPI8</accession>